<protein>
    <submittedName>
        <fullName evidence="2">Uncharacterized protein DUF2509</fullName>
    </submittedName>
</protein>
<feature type="transmembrane region" description="Helical" evidence="1">
    <location>
        <begin position="7"/>
        <end position="29"/>
    </location>
</feature>
<accession>A0A366I798</accession>
<dbReference type="AlphaFoldDB" id="A0A366I798"/>
<keyword evidence="1" id="KW-0472">Membrane</keyword>
<sequence>MNRREQYGGGTLVMVMLIAVIGLLLMSGLQRQLDATIQMGNDERHYLRAFNQALSSLNWGIHVVWPQVQNDWTCQTLASDALNVCLKKASDEGLGLLRGEGLLPSQRRPLFLYQRVVFSGLTSDRITLQAVSRGWLDFCPDSEAERCADPE</sequence>
<evidence type="ECO:0000313" key="2">
    <source>
        <dbReference type="EMBL" id="RBP64577.1"/>
    </source>
</evidence>
<evidence type="ECO:0000256" key="1">
    <source>
        <dbReference type="SAM" id="Phobius"/>
    </source>
</evidence>
<dbReference type="Pfam" id="PF10713">
    <property type="entry name" value="DUF2509"/>
    <property type="match status" value="1"/>
</dbReference>
<keyword evidence="1" id="KW-1133">Transmembrane helix</keyword>
<dbReference type="RefSeq" id="WP_240634944.1">
    <property type="nucleotide sequence ID" value="NZ_AGJP01000001.1"/>
</dbReference>
<comment type="caution">
    <text evidence="2">The sequence shown here is derived from an EMBL/GenBank/DDBJ whole genome shotgun (WGS) entry which is preliminary data.</text>
</comment>
<evidence type="ECO:0000313" key="3">
    <source>
        <dbReference type="Proteomes" id="UP000253046"/>
    </source>
</evidence>
<keyword evidence="3" id="KW-1185">Reference proteome</keyword>
<name>A0A366I798_9GAMM</name>
<dbReference type="InterPro" id="IPR019652">
    <property type="entry name" value="DUF2509"/>
</dbReference>
<dbReference type="Proteomes" id="UP000253046">
    <property type="component" value="Unassembled WGS sequence"/>
</dbReference>
<proteinExistence type="predicted"/>
<gene>
    <name evidence="2" type="ORF">DES54_10766</name>
</gene>
<organism evidence="2 3">
    <name type="scientific">Brenneria salicis ATCC 15712 = DSM 30166</name>
    <dbReference type="NCBI Taxonomy" id="714314"/>
    <lineage>
        <taxon>Bacteria</taxon>
        <taxon>Pseudomonadati</taxon>
        <taxon>Pseudomonadota</taxon>
        <taxon>Gammaproteobacteria</taxon>
        <taxon>Enterobacterales</taxon>
        <taxon>Pectobacteriaceae</taxon>
        <taxon>Brenneria</taxon>
    </lineage>
</organism>
<dbReference type="EMBL" id="QNRY01000007">
    <property type="protein sequence ID" value="RBP64577.1"/>
    <property type="molecule type" value="Genomic_DNA"/>
</dbReference>
<reference evidence="2 3" key="1">
    <citation type="submission" date="2018-06" db="EMBL/GenBank/DDBJ databases">
        <title>Genomic Encyclopedia of Type Strains, Phase IV (KMG-IV): sequencing the most valuable type-strain genomes for metagenomic binning, comparative biology and taxonomic classification.</title>
        <authorList>
            <person name="Goeker M."/>
        </authorList>
    </citation>
    <scope>NUCLEOTIDE SEQUENCE [LARGE SCALE GENOMIC DNA]</scope>
    <source>
        <strain evidence="2 3">DSM 30166</strain>
    </source>
</reference>
<keyword evidence="1" id="KW-0812">Transmembrane</keyword>